<sequence length="388" mass="43752">MNLIYSLLIATATALPQAKVETLSGQTHIGQIQELGNEHLLLNVSGKSLKLPTKKILSLSTKQEKVQVQSAPFTTTLLDGTRLKGNQITTAKRKINLVSPIFGEIVLPLEKIHFIQLKKSEGTDAATWEKLTIRELKQDIIVTKKNDRLDHFRGVIGNIGEKTVQFILNGKMISVKRKKVFGLIYARGSGSRSAREICNVSLLNGELIKLKKINLTEKGLESTLLSGIDIIIPFNQIKLMDFSLGKLLYLSQTEPREKEFTSFLGYEYSFRNNKNDAGQALKLDKTYSRGLWIHSKTELTYRISRKYRRFQAIIGIDRNLTNYRQGHVRLIIRGDNKVLFDQDVKGTDKPKAIDLSVEDVLDLTILVDFGPNGDHCDHLDLINAKVLK</sequence>
<dbReference type="EMBL" id="UOGL01000080">
    <property type="protein sequence ID" value="VAX36829.1"/>
    <property type="molecule type" value="Genomic_DNA"/>
</dbReference>
<dbReference type="SUPFAM" id="SSF49785">
    <property type="entry name" value="Galactose-binding domain-like"/>
    <property type="match status" value="1"/>
</dbReference>
<dbReference type="InterPro" id="IPR008979">
    <property type="entry name" value="Galactose-bd-like_sf"/>
</dbReference>
<evidence type="ECO:0000313" key="2">
    <source>
        <dbReference type="EMBL" id="VAX36829.1"/>
    </source>
</evidence>
<feature type="domain" description="Glycosyl hydrolase family 98 putative carbohydrate-binding module" evidence="1">
    <location>
        <begin position="255"/>
        <end position="388"/>
    </location>
</feature>
<gene>
    <name evidence="2" type="ORF">MNBD_PLANCTO02-3375</name>
</gene>
<evidence type="ECO:0000259" key="1">
    <source>
        <dbReference type="SMART" id="SM00776"/>
    </source>
</evidence>
<protein>
    <recommendedName>
        <fullName evidence="1">Glycosyl hydrolase family 98 putative carbohydrate-binding module domain-containing protein</fullName>
    </recommendedName>
</protein>
<dbReference type="Pfam" id="PF08305">
    <property type="entry name" value="NPCBM"/>
    <property type="match status" value="1"/>
</dbReference>
<name>A0A3B1D3T9_9ZZZZ</name>
<reference evidence="2" key="1">
    <citation type="submission" date="2018-06" db="EMBL/GenBank/DDBJ databases">
        <authorList>
            <person name="Zhirakovskaya E."/>
        </authorList>
    </citation>
    <scope>NUCLEOTIDE SEQUENCE</scope>
</reference>
<proteinExistence type="predicted"/>
<dbReference type="AlphaFoldDB" id="A0A3B1D3T9"/>
<dbReference type="SMART" id="SM00776">
    <property type="entry name" value="NPCBM"/>
    <property type="match status" value="1"/>
</dbReference>
<dbReference type="InterPro" id="IPR038637">
    <property type="entry name" value="NPCBM_sf"/>
</dbReference>
<dbReference type="Gene3D" id="2.60.120.1060">
    <property type="entry name" value="NPCBM/NEW2 domain"/>
    <property type="match status" value="1"/>
</dbReference>
<dbReference type="InterPro" id="IPR013222">
    <property type="entry name" value="Glyco_hyd_98_carb-bd"/>
</dbReference>
<accession>A0A3B1D3T9</accession>
<organism evidence="2">
    <name type="scientific">hydrothermal vent metagenome</name>
    <dbReference type="NCBI Taxonomy" id="652676"/>
    <lineage>
        <taxon>unclassified sequences</taxon>
        <taxon>metagenomes</taxon>
        <taxon>ecological metagenomes</taxon>
    </lineage>
</organism>